<dbReference type="RefSeq" id="WP_012532186.1">
    <property type="nucleotide sequence ID" value="NC_011146.1"/>
</dbReference>
<evidence type="ECO:0000313" key="3">
    <source>
        <dbReference type="EMBL" id="ACH40750.1"/>
    </source>
</evidence>
<feature type="region of interest" description="Disordered" evidence="1">
    <location>
        <begin position="1"/>
        <end position="34"/>
    </location>
</feature>
<organism evidence="3 4">
    <name type="scientific">Citrifermentans bemidjiense (strain ATCC BAA-1014 / DSM 16622 / JCM 12645 / Bem)</name>
    <name type="common">Geobacter bemidjiensis</name>
    <dbReference type="NCBI Taxonomy" id="404380"/>
    <lineage>
        <taxon>Bacteria</taxon>
        <taxon>Pseudomonadati</taxon>
        <taxon>Thermodesulfobacteriota</taxon>
        <taxon>Desulfuromonadia</taxon>
        <taxon>Geobacterales</taxon>
        <taxon>Geobacteraceae</taxon>
        <taxon>Citrifermentans</taxon>
    </lineage>
</organism>
<feature type="region of interest" description="Disordered" evidence="1">
    <location>
        <begin position="99"/>
        <end position="120"/>
    </location>
</feature>
<accession>B5EDX2</accession>
<feature type="compositionally biased region" description="Basic and acidic residues" evidence="1">
    <location>
        <begin position="12"/>
        <end position="23"/>
    </location>
</feature>
<dbReference type="KEGG" id="gbm:Gbem_3758"/>
<evidence type="ECO:0000313" key="4">
    <source>
        <dbReference type="Proteomes" id="UP000008825"/>
    </source>
</evidence>
<dbReference type="InterPro" id="IPR019301">
    <property type="entry name" value="Flagellar_prot_FlgJ_N"/>
</dbReference>
<keyword evidence="3" id="KW-0966">Cell projection</keyword>
<dbReference type="OrthoDB" id="9796740at2"/>
<dbReference type="EMBL" id="CP001124">
    <property type="protein sequence ID" value="ACH40750.1"/>
    <property type="molecule type" value="Genomic_DNA"/>
</dbReference>
<keyword evidence="3" id="KW-0969">Cilium</keyword>
<dbReference type="eggNOG" id="COG3951">
    <property type="taxonomic scope" value="Bacteria"/>
</dbReference>
<dbReference type="Proteomes" id="UP000008825">
    <property type="component" value="Chromosome"/>
</dbReference>
<dbReference type="Pfam" id="PF10135">
    <property type="entry name" value="Rod-binding"/>
    <property type="match status" value="1"/>
</dbReference>
<keyword evidence="4" id="KW-1185">Reference proteome</keyword>
<reference evidence="3 4" key="2">
    <citation type="journal article" date="2010" name="BMC Genomics">
        <title>The genome of Geobacter bemidjiensis, exemplar for the subsurface clade of Geobacter species that predominate in Fe(III)-reducing subsurface environments.</title>
        <authorList>
            <person name="Aklujkar M."/>
            <person name="Young N.D."/>
            <person name="Holmes D."/>
            <person name="Chavan M."/>
            <person name="Risso C."/>
            <person name="Kiss H.E."/>
            <person name="Han C.S."/>
            <person name="Land M.L."/>
            <person name="Lovley D.R."/>
        </authorList>
    </citation>
    <scope>NUCLEOTIDE SEQUENCE [LARGE SCALE GENOMIC DNA]</scope>
    <source>
        <strain evidence="4">ATCC BAA-1014 / DSM 16622 / JCM 12645 / Bem</strain>
    </source>
</reference>
<proteinExistence type="predicted"/>
<reference evidence="3 4" key="1">
    <citation type="submission" date="2008-07" db="EMBL/GenBank/DDBJ databases">
        <title>Complete sequence of Geobacter bemidjiensis BEM.</title>
        <authorList>
            <consortium name="US DOE Joint Genome Institute"/>
            <person name="Lucas S."/>
            <person name="Copeland A."/>
            <person name="Lapidus A."/>
            <person name="Glavina del Rio T."/>
            <person name="Dalin E."/>
            <person name="Tice H."/>
            <person name="Bruce D."/>
            <person name="Goodwin L."/>
            <person name="Pitluck S."/>
            <person name="Kiss H."/>
            <person name="Brettin T."/>
            <person name="Detter J.C."/>
            <person name="Han C."/>
            <person name="Kuske C.R."/>
            <person name="Schmutz J."/>
            <person name="Larimer F."/>
            <person name="Land M."/>
            <person name="Hauser L."/>
            <person name="Kyrpides N."/>
            <person name="Lykidis A."/>
            <person name="Lovley D."/>
            <person name="Richardson P."/>
        </authorList>
    </citation>
    <scope>NUCLEOTIDE SEQUENCE [LARGE SCALE GENOMIC DNA]</scope>
    <source>
        <strain evidence="4">ATCC BAA-1014 / DSM 16622 / JCM 12645 / Bem</strain>
    </source>
</reference>
<dbReference type="HOGENOM" id="CLU_155700_1_0_7"/>
<sequence>MEITAVPQHALPVEDPRGRRPEKTGNGGGETPAQVKKVAREFEAMFVSMMLKSMRETVGKDTMTGGGRGEETFRSLLDQEYANAAVAGGGIGLAQTLERELSRSTQGSKPVPVKGVPDAD</sequence>
<dbReference type="STRING" id="404380.Gbem_3758"/>
<feature type="domain" description="Flagellar protein FlgJ N-terminal" evidence="2">
    <location>
        <begin position="52"/>
        <end position="99"/>
    </location>
</feature>
<keyword evidence="3" id="KW-0282">Flagellum</keyword>
<evidence type="ECO:0000259" key="2">
    <source>
        <dbReference type="Pfam" id="PF10135"/>
    </source>
</evidence>
<dbReference type="PRINTS" id="PR01002">
    <property type="entry name" value="FLGFLGJ"/>
</dbReference>
<evidence type="ECO:0000256" key="1">
    <source>
        <dbReference type="SAM" id="MobiDB-lite"/>
    </source>
</evidence>
<protein>
    <submittedName>
        <fullName evidence="3">Flagellar rod-binding protein FlgJ</fullName>
    </submittedName>
</protein>
<gene>
    <name evidence="3" type="primary">flgJ</name>
    <name evidence="3" type="ordered locus">Gbem_3758</name>
</gene>
<name>B5EDX2_CITBB</name>
<dbReference type="AlphaFoldDB" id="B5EDX2"/>